<evidence type="ECO:0000256" key="13">
    <source>
        <dbReference type="RuleBase" id="RU369042"/>
    </source>
</evidence>
<dbReference type="GO" id="GO:0000712">
    <property type="term" value="P:resolution of meiotic recombination intermediates"/>
    <property type="evidence" value="ECO:0007669"/>
    <property type="project" value="TreeGrafter"/>
</dbReference>
<evidence type="ECO:0000256" key="3">
    <source>
        <dbReference type="ARBA" id="ARBA00010015"/>
    </source>
</evidence>
<dbReference type="InterPro" id="IPR033309">
    <property type="entry name" value="Mus81"/>
</dbReference>
<dbReference type="InterPro" id="IPR011335">
    <property type="entry name" value="Restrct_endonuc-II-like"/>
</dbReference>
<comment type="function">
    <text evidence="13">Interacts with EME1 to form a DNA structure-specific endonuclease with substrate preference for branched DNA structures with a 5'-end at the branch nick. Typical substrates include 3'-flap structures, D-loops, replication forks and nicked Holliday junctions. May be required in mitosis for the processing of stalled or collapsed replication fork intermediates. May be required in meiosis for the repair of meiosis-specific double strand breaks subsequent to single-end invasion (SEI).</text>
</comment>
<gene>
    <name evidence="16" type="ORF">CAUJ_LOCUS103</name>
</gene>
<evidence type="ECO:0000256" key="5">
    <source>
        <dbReference type="ARBA" id="ARBA00022723"/>
    </source>
</evidence>
<evidence type="ECO:0000256" key="12">
    <source>
        <dbReference type="ARBA" id="ARBA00023242"/>
    </source>
</evidence>
<evidence type="ECO:0000259" key="15">
    <source>
        <dbReference type="SMART" id="SM00891"/>
    </source>
</evidence>
<dbReference type="Pfam" id="PF02732">
    <property type="entry name" value="ERCC4"/>
    <property type="match status" value="1"/>
</dbReference>
<dbReference type="EC" id="3.1.22.-" evidence="13"/>
<dbReference type="InterPro" id="IPR027421">
    <property type="entry name" value="DNA_pol_lamdba_lyase_dom_sf"/>
</dbReference>
<keyword evidence="8 13" id="KW-0378">Hydrolase</keyword>
<dbReference type="GO" id="GO:0003677">
    <property type="term" value="F:DNA binding"/>
    <property type="evidence" value="ECO:0007669"/>
    <property type="project" value="UniProtKB-UniRule"/>
</dbReference>
<dbReference type="SMART" id="SM00891">
    <property type="entry name" value="ERCC4"/>
    <property type="match status" value="1"/>
</dbReference>
<comment type="caution">
    <text evidence="16">The sequence shown here is derived from an EMBL/GenBank/DDBJ whole genome shotgun (WGS) entry which is preliminary data.</text>
</comment>
<dbReference type="AlphaFoldDB" id="A0A8S1GM51"/>
<evidence type="ECO:0000256" key="4">
    <source>
        <dbReference type="ARBA" id="ARBA00022722"/>
    </source>
</evidence>
<dbReference type="GO" id="GO:0046872">
    <property type="term" value="F:metal ion binding"/>
    <property type="evidence" value="ECO:0007669"/>
    <property type="project" value="UniProtKB-UniRule"/>
</dbReference>
<keyword evidence="12 13" id="KW-0539">Nucleus</keyword>
<feature type="region of interest" description="Disordered" evidence="14">
    <location>
        <begin position="114"/>
        <end position="177"/>
    </location>
</feature>
<keyword evidence="7 13" id="KW-0227">DNA damage</keyword>
<comment type="cofactor">
    <cofactor evidence="1 13">
        <name>Mg(2+)</name>
        <dbReference type="ChEBI" id="CHEBI:18420"/>
    </cofactor>
</comment>
<feature type="domain" description="ERCC4" evidence="15">
    <location>
        <begin position="197"/>
        <end position="295"/>
    </location>
</feature>
<evidence type="ECO:0000256" key="10">
    <source>
        <dbReference type="ARBA" id="ARBA00023172"/>
    </source>
</evidence>
<dbReference type="GO" id="GO:0000727">
    <property type="term" value="P:double-strand break repair via break-induced replication"/>
    <property type="evidence" value="ECO:0007669"/>
    <property type="project" value="UniProtKB-UniRule"/>
</dbReference>
<keyword evidence="6 13" id="KW-0255">Endonuclease</keyword>
<name>A0A8S1GM51_9PELO</name>
<dbReference type="GO" id="GO:0031573">
    <property type="term" value="P:mitotic intra-S DNA damage checkpoint signaling"/>
    <property type="evidence" value="ECO:0007669"/>
    <property type="project" value="TreeGrafter"/>
</dbReference>
<dbReference type="Gene3D" id="3.40.50.10130">
    <property type="match status" value="1"/>
</dbReference>
<evidence type="ECO:0000256" key="11">
    <source>
        <dbReference type="ARBA" id="ARBA00023204"/>
    </source>
</evidence>
<evidence type="ECO:0000256" key="8">
    <source>
        <dbReference type="ARBA" id="ARBA00022801"/>
    </source>
</evidence>
<keyword evidence="5 13" id="KW-0479">Metal-binding</keyword>
<dbReference type="EMBL" id="CAJGYM010000001">
    <property type="protein sequence ID" value="CAD6184184.1"/>
    <property type="molecule type" value="Genomic_DNA"/>
</dbReference>
<dbReference type="PANTHER" id="PTHR13451:SF0">
    <property type="entry name" value="CROSSOVER JUNCTION ENDONUCLEASE MUS81"/>
    <property type="match status" value="1"/>
</dbReference>
<dbReference type="GO" id="GO:0048257">
    <property type="term" value="F:3'-flap endonuclease activity"/>
    <property type="evidence" value="ECO:0007669"/>
    <property type="project" value="TreeGrafter"/>
</dbReference>
<keyword evidence="4 13" id="KW-0540">Nuclease</keyword>
<reference evidence="16" key="1">
    <citation type="submission" date="2020-10" db="EMBL/GenBank/DDBJ databases">
        <authorList>
            <person name="Kikuchi T."/>
        </authorList>
    </citation>
    <scope>NUCLEOTIDE SEQUENCE</scope>
    <source>
        <strain evidence="16">NKZ352</strain>
    </source>
</reference>
<comment type="subunit">
    <text evidence="13">Interacts with EME1.</text>
</comment>
<dbReference type="OrthoDB" id="5963188at2759"/>
<dbReference type="InterPro" id="IPR006166">
    <property type="entry name" value="ERCC4_domain"/>
</dbReference>
<dbReference type="InterPro" id="IPR047416">
    <property type="entry name" value="XPF_nuclease_Mus81"/>
</dbReference>
<dbReference type="SUPFAM" id="SSF52980">
    <property type="entry name" value="Restriction endonuclease-like"/>
    <property type="match status" value="1"/>
</dbReference>
<dbReference type="GO" id="GO:0008821">
    <property type="term" value="F:crossover junction DNA endonuclease activity"/>
    <property type="evidence" value="ECO:0007669"/>
    <property type="project" value="UniProtKB-UniRule"/>
</dbReference>
<protein>
    <recommendedName>
        <fullName evidence="13">Crossover junction endonuclease MUS81</fullName>
        <ecNumber evidence="13">3.1.22.-</ecNumber>
    </recommendedName>
</protein>
<feature type="compositionally biased region" description="Acidic residues" evidence="14">
    <location>
        <begin position="129"/>
        <end position="139"/>
    </location>
</feature>
<dbReference type="Gene3D" id="1.10.150.110">
    <property type="entry name" value="DNA polymerase beta, N-terminal domain-like"/>
    <property type="match status" value="1"/>
</dbReference>
<evidence type="ECO:0000256" key="7">
    <source>
        <dbReference type="ARBA" id="ARBA00022763"/>
    </source>
</evidence>
<evidence type="ECO:0000256" key="6">
    <source>
        <dbReference type="ARBA" id="ARBA00022759"/>
    </source>
</evidence>
<dbReference type="Gene3D" id="1.10.150.670">
    <property type="entry name" value="Crossover junction endonuclease EME1, DNA-binding domain"/>
    <property type="match status" value="1"/>
</dbReference>
<evidence type="ECO:0000256" key="14">
    <source>
        <dbReference type="SAM" id="MobiDB-lite"/>
    </source>
</evidence>
<dbReference type="Proteomes" id="UP000835052">
    <property type="component" value="Unassembled WGS sequence"/>
</dbReference>
<comment type="subcellular location">
    <subcellularLocation>
        <location evidence="2 13">Nucleus</location>
    </subcellularLocation>
</comment>
<dbReference type="GO" id="GO:0048476">
    <property type="term" value="C:Holliday junction resolvase complex"/>
    <property type="evidence" value="ECO:0007669"/>
    <property type="project" value="UniProtKB-UniRule"/>
</dbReference>
<evidence type="ECO:0000313" key="17">
    <source>
        <dbReference type="Proteomes" id="UP000835052"/>
    </source>
</evidence>
<evidence type="ECO:0000256" key="2">
    <source>
        <dbReference type="ARBA" id="ARBA00004123"/>
    </source>
</evidence>
<dbReference type="GO" id="GO:0006308">
    <property type="term" value="P:DNA catabolic process"/>
    <property type="evidence" value="ECO:0007669"/>
    <property type="project" value="UniProtKB-UniRule"/>
</dbReference>
<keyword evidence="10 13" id="KW-0233">DNA recombination</keyword>
<keyword evidence="9 13" id="KW-0460">Magnesium</keyword>
<proteinExistence type="inferred from homology"/>
<comment type="similarity">
    <text evidence="3 13">Belongs to the XPF family.</text>
</comment>
<feature type="compositionally biased region" description="Low complexity" evidence="14">
    <location>
        <begin position="168"/>
        <end position="177"/>
    </location>
</feature>
<dbReference type="SUPFAM" id="SSF47802">
    <property type="entry name" value="DNA polymerase beta, N-terminal domain-like"/>
    <property type="match status" value="1"/>
</dbReference>
<evidence type="ECO:0000256" key="9">
    <source>
        <dbReference type="ARBA" id="ARBA00022842"/>
    </source>
</evidence>
<dbReference type="CDD" id="cd20074">
    <property type="entry name" value="XPF_nuclease_Mus81"/>
    <property type="match status" value="1"/>
</dbReference>
<dbReference type="GO" id="GO:0005634">
    <property type="term" value="C:nucleus"/>
    <property type="evidence" value="ECO:0007669"/>
    <property type="project" value="UniProtKB-SubCell"/>
</dbReference>
<accession>A0A8S1GM51</accession>
<dbReference type="PANTHER" id="PTHR13451">
    <property type="entry name" value="CLASS II CROSSOVER JUNCTION ENDONUCLEASE MUS81"/>
    <property type="match status" value="1"/>
</dbReference>
<keyword evidence="11 13" id="KW-0234">DNA repair</keyword>
<sequence>MSSRVTIKVQHKKKYFYERFLSAFKDTIEDRKQNYVLYKALHNLKNSPFDVQSIVDLKAIEGIGENIAVKCEEAWLLACEQNGREFTLAELLSHNAQFLDKLLEDLLKPRKKKRKHESVLPGATRSLPDDDEFVEEDEKELPAKKVAPSLKNPVSESTFRPKALEPTSSSVLPQSQDSSQEGFCHITCHPYEQPQVVLIADSREHRNSNRKKSVVEHLVTNNAHIRVDMRALSVGDYLWVTKKVDGSELVMDWVVERKTWQDLHSSIRKGRYDEQKDRLGRAPMKNRIYLIEGSSRGESPSEQALASTLTNGGFLIQRCADTRETAEFLGSVSLYLQKKAETSQLSGVSFENLQEASKKEKAETVKDAWVRQLMVCPGMSYSRAQAIADHFPSMISLSKFFEKSRQDAQMELQKLVPQITRPVAKNLYKFFLD</sequence>
<evidence type="ECO:0000256" key="1">
    <source>
        <dbReference type="ARBA" id="ARBA00001946"/>
    </source>
</evidence>
<dbReference type="InterPro" id="IPR042530">
    <property type="entry name" value="EME1/EME2_C"/>
</dbReference>
<evidence type="ECO:0000313" key="16">
    <source>
        <dbReference type="EMBL" id="CAD6184184.1"/>
    </source>
</evidence>
<organism evidence="16 17">
    <name type="scientific">Caenorhabditis auriculariae</name>
    <dbReference type="NCBI Taxonomy" id="2777116"/>
    <lineage>
        <taxon>Eukaryota</taxon>
        <taxon>Metazoa</taxon>
        <taxon>Ecdysozoa</taxon>
        <taxon>Nematoda</taxon>
        <taxon>Chromadorea</taxon>
        <taxon>Rhabditida</taxon>
        <taxon>Rhabditina</taxon>
        <taxon>Rhabditomorpha</taxon>
        <taxon>Rhabditoidea</taxon>
        <taxon>Rhabditidae</taxon>
        <taxon>Peloderinae</taxon>
        <taxon>Caenorhabditis</taxon>
    </lineage>
</organism>
<keyword evidence="17" id="KW-1185">Reference proteome</keyword>